<dbReference type="InterPro" id="IPR036864">
    <property type="entry name" value="Zn2-C6_fun-type_DNA-bd_sf"/>
</dbReference>
<dbReference type="EMBL" id="KZ613947">
    <property type="protein sequence ID" value="PMD39296.1"/>
    <property type="molecule type" value="Genomic_DNA"/>
</dbReference>
<dbReference type="GO" id="GO:0003677">
    <property type="term" value="F:DNA binding"/>
    <property type="evidence" value="ECO:0007669"/>
    <property type="project" value="InterPro"/>
</dbReference>
<dbReference type="PROSITE" id="PS00463">
    <property type="entry name" value="ZN2_CY6_FUNGAL_1"/>
    <property type="match status" value="1"/>
</dbReference>
<protein>
    <recommendedName>
        <fullName evidence="6">Zn(2)-C6 fungal-type domain-containing protein</fullName>
    </recommendedName>
</protein>
<dbReference type="STRING" id="1149755.A0A2J6RL98"/>
<keyword evidence="5" id="KW-0539">Nucleus</keyword>
<dbReference type="SMART" id="SM00906">
    <property type="entry name" value="Fungal_trans"/>
    <property type="match status" value="1"/>
</dbReference>
<dbReference type="AlphaFoldDB" id="A0A2J6RL98"/>
<evidence type="ECO:0000256" key="1">
    <source>
        <dbReference type="ARBA" id="ARBA00004123"/>
    </source>
</evidence>
<dbReference type="Proteomes" id="UP000235786">
    <property type="component" value="Unassembled WGS sequence"/>
</dbReference>
<evidence type="ECO:0000313" key="7">
    <source>
        <dbReference type="EMBL" id="PMD39296.1"/>
    </source>
</evidence>
<dbReference type="SUPFAM" id="SSF57701">
    <property type="entry name" value="Zn2/Cys6 DNA-binding domain"/>
    <property type="match status" value="1"/>
</dbReference>
<keyword evidence="3" id="KW-0805">Transcription regulation</keyword>
<accession>A0A2J6RL98</accession>
<evidence type="ECO:0000313" key="8">
    <source>
        <dbReference type="Proteomes" id="UP000235786"/>
    </source>
</evidence>
<feature type="domain" description="Zn(2)-C6 fungal-type" evidence="6">
    <location>
        <begin position="11"/>
        <end position="41"/>
    </location>
</feature>
<dbReference type="GO" id="GO:0000981">
    <property type="term" value="F:DNA-binding transcription factor activity, RNA polymerase II-specific"/>
    <property type="evidence" value="ECO:0007669"/>
    <property type="project" value="InterPro"/>
</dbReference>
<gene>
    <name evidence="7" type="ORF">L207DRAFT_491279</name>
</gene>
<dbReference type="GO" id="GO:0005634">
    <property type="term" value="C:nucleus"/>
    <property type="evidence" value="ECO:0007669"/>
    <property type="project" value="UniProtKB-SubCell"/>
</dbReference>
<keyword evidence="2" id="KW-0479">Metal-binding</keyword>
<proteinExistence type="predicted"/>
<dbReference type="Pfam" id="PF00172">
    <property type="entry name" value="Zn_clus"/>
    <property type="match status" value="1"/>
</dbReference>
<dbReference type="GO" id="GO:0006351">
    <property type="term" value="P:DNA-templated transcription"/>
    <property type="evidence" value="ECO:0007669"/>
    <property type="project" value="InterPro"/>
</dbReference>
<evidence type="ECO:0000256" key="2">
    <source>
        <dbReference type="ARBA" id="ARBA00022723"/>
    </source>
</evidence>
<keyword evidence="4" id="KW-0804">Transcription</keyword>
<dbReference type="PROSITE" id="PS50048">
    <property type="entry name" value="ZN2_CY6_FUNGAL_2"/>
    <property type="match status" value="1"/>
</dbReference>
<evidence type="ECO:0000256" key="3">
    <source>
        <dbReference type="ARBA" id="ARBA00023015"/>
    </source>
</evidence>
<reference evidence="7 8" key="1">
    <citation type="submission" date="2016-04" db="EMBL/GenBank/DDBJ databases">
        <title>A degradative enzymes factory behind the ericoid mycorrhizal symbiosis.</title>
        <authorList>
            <consortium name="DOE Joint Genome Institute"/>
            <person name="Martino E."/>
            <person name="Morin E."/>
            <person name="Grelet G."/>
            <person name="Kuo A."/>
            <person name="Kohler A."/>
            <person name="Daghino S."/>
            <person name="Barry K."/>
            <person name="Choi C."/>
            <person name="Cichocki N."/>
            <person name="Clum A."/>
            <person name="Copeland A."/>
            <person name="Hainaut M."/>
            <person name="Haridas S."/>
            <person name="Labutti K."/>
            <person name="Lindquist E."/>
            <person name="Lipzen A."/>
            <person name="Khouja H.-R."/>
            <person name="Murat C."/>
            <person name="Ohm R."/>
            <person name="Olson A."/>
            <person name="Spatafora J."/>
            <person name="Veneault-Fourrey C."/>
            <person name="Henrissat B."/>
            <person name="Grigoriev I."/>
            <person name="Martin F."/>
            <person name="Perotto S."/>
        </authorList>
    </citation>
    <scope>NUCLEOTIDE SEQUENCE [LARGE SCALE GENOMIC DNA]</scope>
    <source>
        <strain evidence="7 8">F</strain>
    </source>
</reference>
<dbReference type="CDD" id="cd12148">
    <property type="entry name" value="fungal_TF_MHR"/>
    <property type="match status" value="1"/>
</dbReference>
<dbReference type="PANTHER" id="PTHR47338:SF20">
    <property type="entry name" value="ZN(II)2CYS6 TRANSCRIPTION FACTOR (EUROFUNG)"/>
    <property type="match status" value="1"/>
</dbReference>
<dbReference type="InterPro" id="IPR007219">
    <property type="entry name" value="XnlR_reg_dom"/>
</dbReference>
<dbReference type="Pfam" id="PF04082">
    <property type="entry name" value="Fungal_trans"/>
    <property type="match status" value="1"/>
</dbReference>
<dbReference type="InterPro" id="IPR001138">
    <property type="entry name" value="Zn2Cys6_DnaBD"/>
</dbReference>
<evidence type="ECO:0000259" key="6">
    <source>
        <dbReference type="PROSITE" id="PS50048"/>
    </source>
</evidence>
<dbReference type="OrthoDB" id="270167at2759"/>
<evidence type="ECO:0000256" key="5">
    <source>
        <dbReference type="ARBA" id="ARBA00023242"/>
    </source>
</evidence>
<sequence length="542" mass="60966">MDDRTETAAKACAACRKYKRKCNKALPSCSTCLGLRRECDYSIPSSAQLNPEEEIVLLRARVGELEGLMDKALAGRRDEFSLPSSVRADRISSPANSSLSSSLLFLDQKFFAHLGFSVETACPPMQVDIANALKDELNQQGAMELLVSRYFDAVHNWMPIISMMRMKRVISRSREGIRADAAFLLASMKLLLHTPESGTQPEDTRLYRAVKAASLQLELSGLQPFMVVQGGLLVAVYELGHGIHQSAYMTVAHCARQAISLGVHDQEGPKFLQPWAEWEEQIRVWWFVLMLDRYVTVGREGRPLCTEDPKKHTPLPENSEAWDRGAMTSPNRLYVSSSASVIASPYARLAQAFNLLGRVIRHCDDHEQDFDFTLDELNALHQAISALLKLILAEESNDSYAATAMCFSALMKLHKNHLSDSFGQDYVRRTDSQLSSRIRECSEISYNIMIDISLQILDFAQTLELRILMSGVDKMSPLVLHCLYRGAYWLSYLHGATGEDKFLTGRSVCDGVLKTMSLRWKAADTYLQILERLYKETGRMIT</sequence>
<dbReference type="PANTHER" id="PTHR47338">
    <property type="entry name" value="ZN(II)2CYS6 TRANSCRIPTION FACTOR (EUROFUNG)-RELATED"/>
    <property type="match status" value="1"/>
</dbReference>
<dbReference type="GO" id="GO:0008270">
    <property type="term" value="F:zinc ion binding"/>
    <property type="evidence" value="ECO:0007669"/>
    <property type="project" value="InterPro"/>
</dbReference>
<name>A0A2J6RL98_HYAVF</name>
<dbReference type="SMART" id="SM00066">
    <property type="entry name" value="GAL4"/>
    <property type="match status" value="1"/>
</dbReference>
<evidence type="ECO:0000256" key="4">
    <source>
        <dbReference type="ARBA" id="ARBA00023163"/>
    </source>
</evidence>
<dbReference type="InterPro" id="IPR050815">
    <property type="entry name" value="TF_fung"/>
</dbReference>
<dbReference type="Gene3D" id="4.10.240.10">
    <property type="entry name" value="Zn(2)-C6 fungal-type DNA-binding domain"/>
    <property type="match status" value="1"/>
</dbReference>
<keyword evidence="8" id="KW-1185">Reference proteome</keyword>
<organism evidence="7 8">
    <name type="scientific">Hyaloscypha variabilis (strain UAMH 11265 / GT02V1 / F)</name>
    <name type="common">Meliniomyces variabilis</name>
    <dbReference type="NCBI Taxonomy" id="1149755"/>
    <lineage>
        <taxon>Eukaryota</taxon>
        <taxon>Fungi</taxon>
        <taxon>Dikarya</taxon>
        <taxon>Ascomycota</taxon>
        <taxon>Pezizomycotina</taxon>
        <taxon>Leotiomycetes</taxon>
        <taxon>Helotiales</taxon>
        <taxon>Hyaloscyphaceae</taxon>
        <taxon>Hyaloscypha</taxon>
        <taxon>Hyaloscypha variabilis</taxon>
    </lineage>
</organism>
<comment type="subcellular location">
    <subcellularLocation>
        <location evidence="1">Nucleus</location>
    </subcellularLocation>
</comment>